<dbReference type="KEGG" id="palk:PSAKL28_10270"/>
<protein>
    <recommendedName>
        <fullName evidence="1">DUF4123 domain-containing protein</fullName>
    </recommendedName>
</protein>
<evidence type="ECO:0000313" key="3">
    <source>
        <dbReference type="Proteomes" id="UP000028931"/>
    </source>
</evidence>
<dbReference type="HOGENOM" id="CLU_086024_0_0_6"/>
<reference evidence="2 3" key="1">
    <citation type="submission" date="2014-07" db="EMBL/GenBank/DDBJ databases">
        <authorList>
            <person name="Lee K."/>
            <person name="Lim J.Y."/>
            <person name="Hwang I."/>
        </authorList>
    </citation>
    <scope>NUCLEOTIDE SEQUENCE [LARGE SCALE GENOMIC DNA]</scope>
    <source>
        <strain evidence="2 3">KL28</strain>
    </source>
</reference>
<name>A0A077F450_9PSED</name>
<dbReference type="InterPro" id="IPR025391">
    <property type="entry name" value="DUF4123"/>
</dbReference>
<accession>A0A077F450</accession>
<dbReference type="eggNOG" id="ENOG5032R43">
    <property type="taxonomic scope" value="Bacteria"/>
</dbReference>
<proteinExistence type="predicted"/>
<evidence type="ECO:0000313" key="2">
    <source>
        <dbReference type="EMBL" id="AIL60257.1"/>
    </source>
</evidence>
<dbReference type="AlphaFoldDB" id="A0A077F450"/>
<evidence type="ECO:0000259" key="1">
    <source>
        <dbReference type="Pfam" id="PF13503"/>
    </source>
</evidence>
<dbReference type="Pfam" id="PF13503">
    <property type="entry name" value="DUF4123"/>
    <property type="match status" value="1"/>
</dbReference>
<dbReference type="OrthoDB" id="6878614at2"/>
<dbReference type="Proteomes" id="UP000028931">
    <property type="component" value="Chromosome"/>
</dbReference>
<organism evidence="2 3">
    <name type="scientific">Pseudomonas alkylphenolica</name>
    <dbReference type="NCBI Taxonomy" id="237609"/>
    <lineage>
        <taxon>Bacteria</taxon>
        <taxon>Pseudomonadati</taxon>
        <taxon>Pseudomonadota</taxon>
        <taxon>Gammaproteobacteria</taxon>
        <taxon>Pseudomonadales</taxon>
        <taxon>Pseudomonadaceae</taxon>
        <taxon>Pseudomonas</taxon>
    </lineage>
</organism>
<feature type="domain" description="DUF4123" evidence="1">
    <location>
        <begin position="5"/>
        <end position="123"/>
    </location>
</feature>
<gene>
    <name evidence="2" type="ORF">PSAKL28_10270</name>
</gene>
<dbReference type="EMBL" id="CP009048">
    <property type="protein sequence ID" value="AIL60257.1"/>
    <property type="molecule type" value="Genomic_DNA"/>
</dbReference>
<sequence>MSQAYLLLDGALIDNLPSRLFELAGSTAFHALYQQTAYSTLVTVSPVLVPVVPNSPLAHTFTEEWRATAGIWLESEVDEAAVLQHLRSLIHARVEGDVRVFFRYYDPRITHLWLADLVPQQRDRLMGPIRLILLPESVHPGGLIRQENPEQPIAQYTDKPWLLLTPEQVDHLSAAKRQGLAQQLIEHCQQHFPQRLQGLEPAAQQQWTLACQRSAERHGYSAADQITRWANLHAALGDDFPNAADHAVYRQILDDKGASPAQRLDNLNTELHRQLLIDKDLSA</sequence>
<dbReference type="RefSeq" id="WP_038607500.1">
    <property type="nucleotide sequence ID" value="NZ_CP009048.1"/>
</dbReference>